<evidence type="ECO:0000256" key="4">
    <source>
        <dbReference type="ARBA" id="ARBA00022792"/>
    </source>
</evidence>
<proteinExistence type="inferred from homology"/>
<evidence type="ECO:0000313" key="8">
    <source>
        <dbReference type="EMBL" id="TVU05689.1"/>
    </source>
</evidence>
<keyword evidence="4" id="KW-0999">Mitochondrion inner membrane</keyword>
<reference evidence="8 9" key="1">
    <citation type="journal article" date="2019" name="Sci. Rep.">
        <title>A high-quality genome of Eragrostis curvula grass provides insights into Poaceae evolution and supports new strategies to enhance forage quality.</title>
        <authorList>
            <person name="Carballo J."/>
            <person name="Santos B.A.C.M."/>
            <person name="Zappacosta D."/>
            <person name="Garbus I."/>
            <person name="Selva J.P."/>
            <person name="Gallo C.A."/>
            <person name="Diaz A."/>
            <person name="Albertini E."/>
            <person name="Caccamo M."/>
            <person name="Echenique V."/>
        </authorList>
    </citation>
    <scope>NUCLEOTIDE SEQUENCE [LARGE SCALE GENOMIC DNA]</scope>
    <source>
        <strain evidence="9">cv. Victoria</strain>
        <tissue evidence="8">Leaf</tissue>
    </source>
</reference>
<dbReference type="PANTHER" id="PTHR10485">
    <property type="entry name" value="MITOCHONDRIAL IMPORT INNER MEMBRANE TRANSLOCASE SUBUNIT TIM-17"/>
    <property type="match status" value="1"/>
</dbReference>
<evidence type="ECO:0000256" key="5">
    <source>
        <dbReference type="ARBA" id="ARBA00022989"/>
    </source>
</evidence>
<comment type="subcellular location">
    <subcellularLocation>
        <location evidence="1">Mitochondrion inner membrane</location>
        <topology evidence="1">Multi-pass membrane protein</topology>
    </subcellularLocation>
</comment>
<dbReference type="OrthoDB" id="598016at2759"/>
<keyword evidence="5" id="KW-1133">Transmembrane helix</keyword>
<evidence type="ECO:0000256" key="1">
    <source>
        <dbReference type="ARBA" id="ARBA00004448"/>
    </source>
</evidence>
<gene>
    <name evidence="8" type="ORF">EJB05_48863</name>
</gene>
<evidence type="ECO:0000313" key="9">
    <source>
        <dbReference type="Proteomes" id="UP000324897"/>
    </source>
</evidence>
<keyword evidence="6" id="KW-0496">Mitochondrion</keyword>
<feature type="non-terminal residue" evidence="8">
    <location>
        <position position="1"/>
    </location>
</feature>
<accession>A0A5J9T2V6</accession>
<evidence type="ECO:0000256" key="2">
    <source>
        <dbReference type="ARBA" id="ARBA00008444"/>
    </source>
</evidence>
<name>A0A5J9T2V6_9POAL</name>
<dbReference type="AlphaFoldDB" id="A0A5J9T2V6"/>
<dbReference type="GO" id="GO:0030150">
    <property type="term" value="P:protein import into mitochondrial matrix"/>
    <property type="evidence" value="ECO:0007669"/>
    <property type="project" value="TreeGrafter"/>
</dbReference>
<organism evidence="8 9">
    <name type="scientific">Eragrostis curvula</name>
    <name type="common">weeping love grass</name>
    <dbReference type="NCBI Taxonomy" id="38414"/>
    <lineage>
        <taxon>Eukaryota</taxon>
        <taxon>Viridiplantae</taxon>
        <taxon>Streptophyta</taxon>
        <taxon>Embryophyta</taxon>
        <taxon>Tracheophyta</taxon>
        <taxon>Spermatophyta</taxon>
        <taxon>Magnoliopsida</taxon>
        <taxon>Liliopsida</taxon>
        <taxon>Poales</taxon>
        <taxon>Poaceae</taxon>
        <taxon>PACMAD clade</taxon>
        <taxon>Chloridoideae</taxon>
        <taxon>Eragrostideae</taxon>
        <taxon>Eragrostidinae</taxon>
        <taxon>Eragrostis</taxon>
    </lineage>
</organism>
<evidence type="ECO:0000256" key="3">
    <source>
        <dbReference type="ARBA" id="ARBA00022692"/>
    </source>
</evidence>
<keyword evidence="3" id="KW-0812">Transmembrane</keyword>
<keyword evidence="7" id="KW-0472">Membrane</keyword>
<dbReference type="Gramene" id="TVU05689">
    <property type="protein sequence ID" value="TVU05689"/>
    <property type="gene ID" value="EJB05_48863"/>
</dbReference>
<dbReference type="GO" id="GO:0008320">
    <property type="term" value="F:protein transmembrane transporter activity"/>
    <property type="evidence" value="ECO:0007669"/>
    <property type="project" value="TreeGrafter"/>
</dbReference>
<protein>
    <recommendedName>
        <fullName evidence="10">Mitochondrial import inner membrane translocase subunit TIM22</fullName>
    </recommendedName>
</protein>
<sequence>MRIYEKIPDDDHRLIHCAGDGFVIGGSAGSAYHFIRTLRRGGGLATGVRAVGANAPRIGGAFAAYHAVFCAFETAISRARGKDDFWGSVAAGAACMSTIHCRGGVARHAVGGCAIGAIVHGIGWVCSELHSKMMLYRDSSRR</sequence>
<dbReference type="GO" id="GO:0005744">
    <property type="term" value="C:TIM23 mitochondrial import inner membrane translocase complex"/>
    <property type="evidence" value="ECO:0007669"/>
    <property type="project" value="TreeGrafter"/>
</dbReference>
<comment type="similarity">
    <text evidence="2">Belongs to the Tim17/Tim22/Tim23 family.</text>
</comment>
<dbReference type="Proteomes" id="UP000324897">
    <property type="component" value="Unassembled WGS sequence"/>
</dbReference>
<comment type="caution">
    <text evidence="8">The sequence shown here is derived from an EMBL/GenBank/DDBJ whole genome shotgun (WGS) entry which is preliminary data.</text>
</comment>
<dbReference type="Pfam" id="PF02466">
    <property type="entry name" value="Tim17"/>
    <property type="match status" value="1"/>
</dbReference>
<evidence type="ECO:0000256" key="6">
    <source>
        <dbReference type="ARBA" id="ARBA00023128"/>
    </source>
</evidence>
<evidence type="ECO:0008006" key="10">
    <source>
        <dbReference type="Google" id="ProtNLM"/>
    </source>
</evidence>
<dbReference type="EMBL" id="RWGY01000051">
    <property type="protein sequence ID" value="TVU05689.1"/>
    <property type="molecule type" value="Genomic_DNA"/>
</dbReference>
<keyword evidence="9" id="KW-1185">Reference proteome</keyword>
<evidence type="ECO:0000256" key="7">
    <source>
        <dbReference type="ARBA" id="ARBA00023136"/>
    </source>
</evidence>
<dbReference type="PANTHER" id="PTHR10485:SF24">
    <property type="entry name" value="MITOCHONDRIAL IMPORT INNER MEMBRANE TRANSLOCASE SUBUNIT TIM22"/>
    <property type="match status" value="1"/>
</dbReference>